<organism evidence="1 2">
    <name type="scientific">Phyllostomus discolor</name>
    <name type="common">pale spear-nosed bat</name>
    <dbReference type="NCBI Taxonomy" id="89673"/>
    <lineage>
        <taxon>Eukaryota</taxon>
        <taxon>Metazoa</taxon>
        <taxon>Chordata</taxon>
        <taxon>Craniata</taxon>
        <taxon>Vertebrata</taxon>
        <taxon>Euteleostomi</taxon>
        <taxon>Mammalia</taxon>
        <taxon>Eutheria</taxon>
        <taxon>Laurasiatheria</taxon>
        <taxon>Chiroptera</taxon>
        <taxon>Yangochiroptera</taxon>
        <taxon>Phyllostomidae</taxon>
        <taxon>Phyllostominae</taxon>
        <taxon>Phyllostomus</taxon>
    </lineage>
</organism>
<dbReference type="Proteomes" id="UP000664940">
    <property type="component" value="Unassembled WGS sequence"/>
</dbReference>
<name>A0A834A3N4_9CHIR</name>
<dbReference type="EMBL" id="JABVXQ010000006">
    <property type="protein sequence ID" value="KAF6104198.1"/>
    <property type="molecule type" value="Genomic_DNA"/>
</dbReference>
<proteinExistence type="predicted"/>
<accession>A0A834A3N4</accession>
<reference evidence="1 2" key="1">
    <citation type="journal article" date="2020" name="Nature">
        <title>Six reference-quality genomes reveal evolution of bat adaptations.</title>
        <authorList>
            <person name="Jebb D."/>
            <person name="Huang Z."/>
            <person name="Pippel M."/>
            <person name="Hughes G.M."/>
            <person name="Lavrichenko K."/>
            <person name="Devanna P."/>
            <person name="Winkler S."/>
            <person name="Jermiin L.S."/>
            <person name="Skirmuntt E.C."/>
            <person name="Katzourakis A."/>
            <person name="Burkitt-Gray L."/>
            <person name="Ray D.A."/>
            <person name="Sullivan K.A.M."/>
            <person name="Roscito J.G."/>
            <person name="Kirilenko B.M."/>
            <person name="Davalos L.M."/>
            <person name="Corthals A.P."/>
            <person name="Power M.L."/>
            <person name="Jones G."/>
            <person name="Ransome R.D."/>
            <person name="Dechmann D.K.N."/>
            <person name="Locatelli A.G."/>
            <person name="Puechmaille S.J."/>
            <person name="Fedrigo O."/>
            <person name="Jarvis E.D."/>
            <person name="Hiller M."/>
            <person name="Vernes S.C."/>
            <person name="Myers E.W."/>
            <person name="Teeling E.C."/>
        </authorList>
    </citation>
    <scope>NUCLEOTIDE SEQUENCE [LARGE SCALE GENOMIC DNA]</scope>
    <source>
        <strain evidence="1">Bat1K_MPI-CBG_1</strain>
    </source>
</reference>
<protein>
    <submittedName>
        <fullName evidence="1">Uncharacterized protein</fullName>
    </submittedName>
</protein>
<evidence type="ECO:0000313" key="1">
    <source>
        <dbReference type="EMBL" id="KAF6104198.1"/>
    </source>
</evidence>
<sequence length="123" mass="13947">MTCIIWFEVGYITRKQCQLNLAQGNRVWSIDFLTCFLHQELVWTPVRWFFSGSKLSLGSRPVSGEVSHSSVNTKFSLFQLLNMNFVSAGTKNFVVVVVPTGTVRPDGYMRIPGNKQRERLSSA</sequence>
<gene>
    <name evidence="1" type="ORF">HJG60_011205</name>
</gene>
<comment type="caution">
    <text evidence="1">The sequence shown here is derived from an EMBL/GenBank/DDBJ whole genome shotgun (WGS) entry which is preliminary data.</text>
</comment>
<evidence type="ECO:0000313" key="2">
    <source>
        <dbReference type="Proteomes" id="UP000664940"/>
    </source>
</evidence>
<dbReference type="AlphaFoldDB" id="A0A834A3N4"/>